<evidence type="ECO:0000313" key="5">
    <source>
        <dbReference type="Proteomes" id="UP000233375"/>
    </source>
</evidence>
<comment type="caution">
    <text evidence="4">The sequence shown here is derived from an EMBL/GenBank/DDBJ whole genome shotgun (WGS) entry which is preliminary data.</text>
</comment>
<protein>
    <recommendedName>
        <fullName evidence="3">PNPLA domain-containing protein</fullName>
    </recommendedName>
</protein>
<dbReference type="InterPro" id="IPR016035">
    <property type="entry name" value="Acyl_Trfase/lysoPLipase"/>
</dbReference>
<dbReference type="InterPro" id="IPR052580">
    <property type="entry name" value="Lipid_Hydrolase"/>
</dbReference>
<dbReference type="SUPFAM" id="SSF52151">
    <property type="entry name" value="FabD/lysophospholipase-like"/>
    <property type="match status" value="1"/>
</dbReference>
<feature type="short sequence motif" description="GXGXXG" evidence="2">
    <location>
        <begin position="9"/>
        <end position="14"/>
    </location>
</feature>
<dbReference type="PANTHER" id="PTHR46394:SF1">
    <property type="entry name" value="PNPLA DOMAIN-CONTAINING PROTEIN"/>
    <property type="match status" value="1"/>
</dbReference>
<evidence type="ECO:0000256" key="2">
    <source>
        <dbReference type="PROSITE-ProRule" id="PRU01161"/>
    </source>
</evidence>
<dbReference type="Proteomes" id="UP000233375">
    <property type="component" value="Unassembled WGS sequence"/>
</dbReference>
<dbReference type="GO" id="GO:0016042">
    <property type="term" value="P:lipid catabolic process"/>
    <property type="evidence" value="ECO:0007669"/>
    <property type="project" value="UniProtKB-UniRule"/>
</dbReference>
<dbReference type="Gene3D" id="3.40.1090.10">
    <property type="entry name" value="Cytosolic phospholipase A2 catalytic domain"/>
    <property type="match status" value="2"/>
</dbReference>
<name>A0A2N0Z860_9BACI</name>
<dbReference type="AlphaFoldDB" id="A0A2N0Z860"/>
<keyword evidence="5" id="KW-1185">Reference proteome</keyword>
<evidence type="ECO:0000259" key="3">
    <source>
        <dbReference type="PROSITE" id="PS51635"/>
    </source>
</evidence>
<dbReference type="OrthoDB" id="9770965at2"/>
<feature type="active site" description="Proton acceptor" evidence="2">
    <location>
        <position position="183"/>
    </location>
</feature>
<dbReference type="RefSeq" id="WP_101174976.1">
    <property type="nucleotide sequence ID" value="NZ_PISE01000001.1"/>
</dbReference>
<keyword evidence="2" id="KW-0442">Lipid degradation</keyword>
<dbReference type="CDD" id="cd07207">
    <property type="entry name" value="Pat_ExoU_VipD_like"/>
    <property type="match status" value="1"/>
</dbReference>
<feature type="short sequence motif" description="DGA/G" evidence="2">
    <location>
        <begin position="183"/>
        <end position="185"/>
    </location>
</feature>
<feature type="domain" description="PNPLA" evidence="3">
    <location>
        <begin position="5"/>
        <end position="196"/>
    </location>
</feature>
<evidence type="ECO:0000256" key="1">
    <source>
        <dbReference type="ARBA" id="ARBA00023098"/>
    </source>
</evidence>
<feature type="short sequence motif" description="GXSXG" evidence="2">
    <location>
        <begin position="36"/>
        <end position="40"/>
    </location>
</feature>
<reference evidence="4 5" key="1">
    <citation type="journal article" date="2003" name="Int. J. Syst. Evol. Microbiol.">
        <title>Bacillus nealsonii sp. nov., isolated from a spacecraft-assembly facility, whose spores are gamma-radiation resistant.</title>
        <authorList>
            <person name="Venkateswaran K."/>
            <person name="Kempf M."/>
            <person name="Chen F."/>
            <person name="Satomi M."/>
            <person name="Nicholson W."/>
            <person name="Kern R."/>
        </authorList>
    </citation>
    <scope>NUCLEOTIDE SEQUENCE [LARGE SCALE GENOMIC DNA]</scope>
    <source>
        <strain evidence="4 5">FO-92</strain>
    </source>
</reference>
<dbReference type="GO" id="GO:0016787">
    <property type="term" value="F:hydrolase activity"/>
    <property type="evidence" value="ECO:0007669"/>
    <property type="project" value="UniProtKB-UniRule"/>
</dbReference>
<feature type="active site" description="Nucleophile" evidence="2">
    <location>
        <position position="38"/>
    </location>
</feature>
<sequence>MYIDGVFSGGGIKGLALIGAYEVVEEKGLKFTRLAGTSAGSIVAAFVAANYSSKEIKELLEELDLALFMDARKLLIPFPLAKWLFVYWKLGLYKGNALEKWLEEKLAAKGIRTFADLPPQTLRVIASDITNGVLLVLPDDLPKYGINPQRFSVAKAIRMSCSLPYFFEPVKLGPPTNKSIIVDGGVLSNFPMWLFDQENILKTRPVLGISVRHHIAEHPRHVIRNAIQLFGAMFETMKDAHDSRYISRKHAKNIIFIPTEGIAVTEFSLTKERQEELHQLGRACAQKFFKTWTY</sequence>
<dbReference type="EMBL" id="PISE01000001">
    <property type="protein sequence ID" value="PKG25697.1"/>
    <property type="molecule type" value="Genomic_DNA"/>
</dbReference>
<dbReference type="PROSITE" id="PS51635">
    <property type="entry name" value="PNPLA"/>
    <property type="match status" value="1"/>
</dbReference>
<gene>
    <name evidence="4" type="ORF">CWS01_00255</name>
</gene>
<accession>A0A2N0Z860</accession>
<keyword evidence="2" id="KW-0378">Hydrolase</keyword>
<keyword evidence="1 2" id="KW-0443">Lipid metabolism</keyword>
<dbReference type="PANTHER" id="PTHR46394">
    <property type="entry name" value="ANNEXIN"/>
    <property type="match status" value="1"/>
</dbReference>
<evidence type="ECO:0000313" key="4">
    <source>
        <dbReference type="EMBL" id="PKG25697.1"/>
    </source>
</evidence>
<dbReference type="Pfam" id="PF01734">
    <property type="entry name" value="Patatin"/>
    <property type="match status" value="1"/>
</dbReference>
<dbReference type="InterPro" id="IPR002641">
    <property type="entry name" value="PNPLA_dom"/>
</dbReference>
<organism evidence="4 5">
    <name type="scientific">Niallia nealsonii</name>
    <dbReference type="NCBI Taxonomy" id="115979"/>
    <lineage>
        <taxon>Bacteria</taxon>
        <taxon>Bacillati</taxon>
        <taxon>Bacillota</taxon>
        <taxon>Bacilli</taxon>
        <taxon>Bacillales</taxon>
        <taxon>Bacillaceae</taxon>
        <taxon>Niallia</taxon>
    </lineage>
</organism>
<proteinExistence type="predicted"/>